<organism evidence="10 11">
    <name type="scientific">Ruminococcus difficilis</name>
    <dbReference type="NCBI Taxonomy" id="2763069"/>
    <lineage>
        <taxon>Bacteria</taxon>
        <taxon>Bacillati</taxon>
        <taxon>Bacillota</taxon>
        <taxon>Clostridia</taxon>
        <taxon>Eubacteriales</taxon>
        <taxon>Oscillospiraceae</taxon>
        <taxon>Ruminococcus</taxon>
    </lineage>
</organism>
<evidence type="ECO:0000256" key="6">
    <source>
        <dbReference type="ARBA" id="ARBA00022723"/>
    </source>
</evidence>
<keyword evidence="8" id="KW-0378">Hydrolase</keyword>
<keyword evidence="7" id="KW-0255">Endonuclease</keyword>
<comment type="cofactor">
    <cofactor evidence="1">
        <name>Zn(2+)</name>
        <dbReference type="ChEBI" id="CHEBI:29105"/>
    </cofactor>
</comment>
<dbReference type="RefSeq" id="WP_201428807.1">
    <property type="nucleotide sequence ID" value="NZ_JAEQMG010000180.1"/>
</dbReference>
<comment type="similarity">
    <text evidence="2">Belongs to the endoribonuclease YbeY family.</text>
</comment>
<evidence type="ECO:0000256" key="1">
    <source>
        <dbReference type="ARBA" id="ARBA00001947"/>
    </source>
</evidence>
<dbReference type="AlphaFoldDB" id="A0A934WUC3"/>
<evidence type="ECO:0000256" key="4">
    <source>
        <dbReference type="ARBA" id="ARBA00022552"/>
    </source>
</evidence>
<evidence type="ECO:0000256" key="3">
    <source>
        <dbReference type="ARBA" id="ARBA00022517"/>
    </source>
</evidence>
<keyword evidence="9" id="KW-0862">Zinc</keyword>
<keyword evidence="3" id="KW-0690">Ribosome biogenesis</keyword>
<keyword evidence="6" id="KW-0479">Metal-binding</keyword>
<evidence type="ECO:0000313" key="11">
    <source>
        <dbReference type="Proteomes" id="UP000633365"/>
    </source>
</evidence>
<comment type="caution">
    <text evidence="10">The sequence shown here is derived from an EMBL/GenBank/DDBJ whole genome shotgun (WGS) entry which is preliminary data.</text>
</comment>
<dbReference type="Pfam" id="PF02130">
    <property type="entry name" value="YbeY"/>
    <property type="match status" value="1"/>
</dbReference>
<dbReference type="Gene3D" id="3.40.390.30">
    <property type="entry name" value="Metalloproteases ('zincins'), catalytic domain"/>
    <property type="match status" value="1"/>
</dbReference>
<name>A0A934WUC3_9FIRM</name>
<dbReference type="GO" id="GO:0004519">
    <property type="term" value="F:endonuclease activity"/>
    <property type="evidence" value="ECO:0007669"/>
    <property type="project" value="UniProtKB-KW"/>
</dbReference>
<sequence length="151" mass="17145">MASNLKVIINNPQTTIKIPSGTRMLVRRSCHAALEYEQYDHRADIYVDFVDNEMLNKFKSKRVSTIEAPEVIADPSDQEECLGTLYISVERVIELTKVYNRPFEMGIVYAAVHGVLNLLGQYYTDKPAKDDQMLKEAKILTQLGFSPIVGF</sequence>
<gene>
    <name evidence="10" type="ORF">JKK62_16010</name>
</gene>
<evidence type="ECO:0000256" key="7">
    <source>
        <dbReference type="ARBA" id="ARBA00022759"/>
    </source>
</evidence>
<dbReference type="GO" id="GO:0046872">
    <property type="term" value="F:metal ion binding"/>
    <property type="evidence" value="ECO:0007669"/>
    <property type="project" value="UniProtKB-KW"/>
</dbReference>
<evidence type="ECO:0000256" key="9">
    <source>
        <dbReference type="ARBA" id="ARBA00022833"/>
    </source>
</evidence>
<dbReference type="InterPro" id="IPR002036">
    <property type="entry name" value="YbeY"/>
</dbReference>
<dbReference type="InterPro" id="IPR023091">
    <property type="entry name" value="MetalPrtase_cat_dom_sf_prd"/>
</dbReference>
<keyword evidence="5" id="KW-0540">Nuclease</keyword>
<keyword evidence="4" id="KW-0698">rRNA processing</keyword>
<protein>
    <submittedName>
        <fullName evidence="10">rRNA maturation RNAse YbeY</fullName>
    </submittedName>
</protein>
<dbReference type="GO" id="GO:0004222">
    <property type="term" value="F:metalloendopeptidase activity"/>
    <property type="evidence" value="ECO:0007669"/>
    <property type="project" value="InterPro"/>
</dbReference>
<evidence type="ECO:0000313" key="10">
    <source>
        <dbReference type="EMBL" id="MBK6090128.1"/>
    </source>
</evidence>
<evidence type="ECO:0000256" key="5">
    <source>
        <dbReference type="ARBA" id="ARBA00022722"/>
    </source>
</evidence>
<accession>A0A934WUC3</accession>
<dbReference type="EMBL" id="JAEQMG010000180">
    <property type="protein sequence ID" value="MBK6090128.1"/>
    <property type="molecule type" value="Genomic_DNA"/>
</dbReference>
<proteinExistence type="inferred from homology"/>
<keyword evidence="11" id="KW-1185">Reference proteome</keyword>
<dbReference type="GO" id="GO:0006364">
    <property type="term" value="P:rRNA processing"/>
    <property type="evidence" value="ECO:0007669"/>
    <property type="project" value="UniProtKB-KW"/>
</dbReference>
<reference evidence="10" key="1">
    <citation type="submission" date="2021-01" db="EMBL/GenBank/DDBJ databases">
        <title>Genome public.</title>
        <authorList>
            <person name="Liu C."/>
            <person name="Sun Q."/>
        </authorList>
    </citation>
    <scope>NUCLEOTIDE SEQUENCE</scope>
    <source>
        <strain evidence="10">M6</strain>
    </source>
</reference>
<evidence type="ECO:0000256" key="8">
    <source>
        <dbReference type="ARBA" id="ARBA00022801"/>
    </source>
</evidence>
<dbReference type="SUPFAM" id="SSF55486">
    <property type="entry name" value="Metalloproteases ('zincins'), catalytic domain"/>
    <property type="match status" value="1"/>
</dbReference>
<evidence type="ECO:0000256" key="2">
    <source>
        <dbReference type="ARBA" id="ARBA00010875"/>
    </source>
</evidence>
<dbReference type="Proteomes" id="UP000633365">
    <property type="component" value="Unassembled WGS sequence"/>
</dbReference>